<evidence type="ECO:0000256" key="1">
    <source>
        <dbReference type="ARBA" id="ARBA00022908"/>
    </source>
</evidence>
<keyword evidence="3" id="KW-0233">DNA recombination</keyword>
<dbReference type="Proteomes" id="UP000515442">
    <property type="component" value="Chromosome"/>
</dbReference>
<evidence type="ECO:0000313" key="7">
    <source>
        <dbReference type="EMBL" id="BBR39336.1"/>
    </source>
</evidence>
<dbReference type="PANTHER" id="PTHR30349">
    <property type="entry name" value="PHAGE INTEGRASE-RELATED"/>
    <property type="match status" value="1"/>
</dbReference>
<evidence type="ECO:0000256" key="2">
    <source>
        <dbReference type="ARBA" id="ARBA00023125"/>
    </source>
</evidence>
<feature type="domain" description="Tyr recombinase" evidence="5">
    <location>
        <begin position="196"/>
        <end position="403"/>
    </location>
</feature>
<dbReference type="CDD" id="cd01189">
    <property type="entry name" value="INT_ICEBs1_C_like"/>
    <property type="match status" value="1"/>
</dbReference>
<dbReference type="RefSeq" id="WP_182939498.1">
    <property type="nucleotide sequence ID" value="NZ_AP022038.1"/>
</dbReference>
<dbReference type="InterPro" id="IPR022000">
    <property type="entry name" value="Min27-like_integrase_DNA_bind"/>
</dbReference>
<dbReference type="InterPro" id="IPR010998">
    <property type="entry name" value="Integrase_recombinase_N"/>
</dbReference>
<dbReference type="InterPro" id="IPR050090">
    <property type="entry name" value="Tyrosine_recombinase_XerCD"/>
</dbReference>
<dbReference type="InterPro" id="IPR013762">
    <property type="entry name" value="Integrase-like_cat_sf"/>
</dbReference>
<keyword evidence="2 4" id="KW-0238">DNA-binding</keyword>
<evidence type="ECO:0000256" key="4">
    <source>
        <dbReference type="PROSITE-ProRule" id="PRU01248"/>
    </source>
</evidence>
<dbReference type="PANTHER" id="PTHR30349:SF36">
    <property type="entry name" value="PROPHAGE INTEGRASE INTR-RELATED"/>
    <property type="match status" value="1"/>
</dbReference>
<organism evidence="7 8">
    <name type="scientific">Aeromonas veronii</name>
    <dbReference type="NCBI Taxonomy" id="654"/>
    <lineage>
        <taxon>Bacteria</taxon>
        <taxon>Pseudomonadati</taxon>
        <taxon>Pseudomonadota</taxon>
        <taxon>Gammaproteobacteria</taxon>
        <taxon>Aeromonadales</taxon>
        <taxon>Aeromonadaceae</taxon>
        <taxon>Aeromonas</taxon>
    </lineage>
</organism>
<dbReference type="InterPro" id="IPR011010">
    <property type="entry name" value="DNA_brk_join_enz"/>
</dbReference>
<evidence type="ECO:0000259" key="5">
    <source>
        <dbReference type="PROSITE" id="PS51898"/>
    </source>
</evidence>
<name>A0A6S5C3L9_AERVE</name>
<reference evidence="7 8" key="1">
    <citation type="submission" date="2019-12" db="EMBL/GenBank/DDBJ databases">
        <title>complete genome sequences of Aeromonas veronii str. WP3-W19-ESBL-03 isolated from wastewater treatment plant effluent.</title>
        <authorList>
            <person name="Sekizuka T."/>
            <person name="Itokawa K."/>
            <person name="Yatsu K."/>
            <person name="Inamine Y."/>
            <person name="Kuroda M."/>
        </authorList>
    </citation>
    <scope>NUCLEOTIDE SEQUENCE [LARGE SCALE GENOMIC DNA]</scope>
    <source>
        <strain evidence="7 8">WP3-W19-ESBL-03</strain>
    </source>
</reference>
<accession>A0A6S5C3L9</accession>
<dbReference type="GO" id="GO:0003677">
    <property type="term" value="F:DNA binding"/>
    <property type="evidence" value="ECO:0007669"/>
    <property type="project" value="UniProtKB-UniRule"/>
</dbReference>
<evidence type="ECO:0000259" key="6">
    <source>
        <dbReference type="PROSITE" id="PS51900"/>
    </source>
</evidence>
<dbReference type="InterPro" id="IPR044068">
    <property type="entry name" value="CB"/>
</dbReference>
<evidence type="ECO:0000256" key="3">
    <source>
        <dbReference type="ARBA" id="ARBA00023172"/>
    </source>
</evidence>
<dbReference type="SUPFAM" id="SSF56349">
    <property type="entry name" value="DNA breaking-rejoining enzymes"/>
    <property type="match status" value="1"/>
</dbReference>
<dbReference type="Gene3D" id="1.10.443.10">
    <property type="entry name" value="Intergrase catalytic core"/>
    <property type="match status" value="1"/>
</dbReference>
<evidence type="ECO:0000313" key="8">
    <source>
        <dbReference type="Proteomes" id="UP000515442"/>
    </source>
</evidence>
<dbReference type="PROSITE" id="PS51900">
    <property type="entry name" value="CB"/>
    <property type="match status" value="1"/>
</dbReference>
<dbReference type="EMBL" id="AP022038">
    <property type="protein sequence ID" value="BBR39336.1"/>
    <property type="molecule type" value="Genomic_DNA"/>
</dbReference>
<dbReference type="Gene3D" id="1.10.150.130">
    <property type="match status" value="1"/>
</dbReference>
<dbReference type="Pfam" id="PF00589">
    <property type="entry name" value="Phage_integrase"/>
    <property type="match status" value="1"/>
</dbReference>
<protein>
    <submittedName>
        <fullName evidence="7">Integrase</fullName>
    </submittedName>
</protein>
<proteinExistence type="predicted"/>
<keyword evidence="1" id="KW-0229">DNA integration</keyword>
<dbReference type="GO" id="GO:0006310">
    <property type="term" value="P:DNA recombination"/>
    <property type="evidence" value="ECO:0007669"/>
    <property type="project" value="UniProtKB-KW"/>
</dbReference>
<dbReference type="Pfam" id="PF12167">
    <property type="entry name" value="Arm-DNA-bind_2"/>
    <property type="match status" value="1"/>
</dbReference>
<dbReference type="PROSITE" id="PS51898">
    <property type="entry name" value="TYR_RECOMBINASE"/>
    <property type="match status" value="1"/>
</dbReference>
<feature type="domain" description="Core-binding (CB)" evidence="6">
    <location>
        <begin position="93"/>
        <end position="174"/>
    </location>
</feature>
<sequence>MGRVSAIDNQASLVAGLTGVEVHGSKLRICFSYKGRRCREVLDIPITKANVKFAANKLAAIKHEIALGSFDYAKHFPNSKVLARLGMRTTTRMTLAEAAAAFVESAGPTVGLSTKRSYRSAFKRMTEFLGSDMPIADLLPMHIERLRNHLLTDCKPRTVRTYLAHAGNLLGWAARNELVEREFDVRVAAARLNTEKSADPFEHWEFQRLIEVTTNKQFKNMLLTLAYTGIRPGELRALSWGDIDFENRVMHVQRNLTQQKMQFKLPKTNRTRTVHLMPPALNALQDQFKITGALLDAEIDMHLPGGMIVRQTLRPVFRPTKVVPDRPPFYSGVFMVSPWRAAINKSGVRYRRAYQLRHTYASWNITAHGNLAFIAEQMGHNSARMLQEVYGKWIESASRSEVDSIWSSMQKNGHLPQ</sequence>
<dbReference type="AlphaFoldDB" id="A0A6S5C3L9"/>
<dbReference type="InterPro" id="IPR002104">
    <property type="entry name" value="Integrase_catalytic"/>
</dbReference>
<dbReference type="GO" id="GO:0015074">
    <property type="term" value="P:DNA integration"/>
    <property type="evidence" value="ECO:0007669"/>
    <property type="project" value="UniProtKB-KW"/>
</dbReference>
<gene>
    <name evidence="7" type="primary">intQ</name>
    <name evidence="7" type="ORF">WP3W19E03_18610</name>
</gene>